<name>A0AA38P7U7_9AGAR</name>
<dbReference type="InterPro" id="IPR004523">
    <property type="entry name" value="Asp-tRNA_synthase_2"/>
</dbReference>
<feature type="compositionally biased region" description="Low complexity" evidence="11">
    <location>
        <begin position="581"/>
        <end position="596"/>
    </location>
</feature>
<comment type="subcellular location">
    <subcellularLocation>
        <location evidence="1">Cytoplasm</location>
    </subcellularLocation>
</comment>
<feature type="region of interest" description="Disordered" evidence="11">
    <location>
        <begin position="1"/>
        <end position="24"/>
    </location>
</feature>
<evidence type="ECO:0000256" key="7">
    <source>
        <dbReference type="ARBA" id="ARBA00022840"/>
    </source>
</evidence>
<dbReference type="GO" id="GO:0017101">
    <property type="term" value="C:aminoacyl-tRNA synthetase multienzyme complex"/>
    <property type="evidence" value="ECO:0007669"/>
    <property type="project" value="TreeGrafter"/>
</dbReference>
<dbReference type="Gene3D" id="3.30.930.10">
    <property type="entry name" value="Bira Bifunctional Protein, Domain 2"/>
    <property type="match status" value="1"/>
</dbReference>
<dbReference type="GO" id="GO:0006422">
    <property type="term" value="P:aspartyl-tRNA aminoacylation"/>
    <property type="evidence" value="ECO:0007669"/>
    <property type="project" value="InterPro"/>
</dbReference>
<evidence type="ECO:0000256" key="5">
    <source>
        <dbReference type="ARBA" id="ARBA00022598"/>
    </source>
</evidence>
<evidence type="ECO:0000256" key="3">
    <source>
        <dbReference type="ARBA" id="ARBA00012841"/>
    </source>
</evidence>
<dbReference type="PANTHER" id="PTHR43450:SF2">
    <property type="entry name" value="ASPARTATE--TRNA LIGASE"/>
    <property type="match status" value="1"/>
</dbReference>
<dbReference type="SUPFAM" id="SSF55681">
    <property type="entry name" value="Class II aaRS and biotin synthetases"/>
    <property type="match status" value="1"/>
</dbReference>
<dbReference type="GO" id="GO:0003723">
    <property type="term" value="F:RNA binding"/>
    <property type="evidence" value="ECO:0007669"/>
    <property type="project" value="TreeGrafter"/>
</dbReference>
<dbReference type="InterPro" id="IPR002312">
    <property type="entry name" value="Asp/Asn-tRNA-synth_IIb"/>
</dbReference>
<evidence type="ECO:0000259" key="12">
    <source>
        <dbReference type="PROSITE" id="PS50862"/>
    </source>
</evidence>
<proteinExistence type="inferred from homology"/>
<keyword evidence="7" id="KW-0067">ATP-binding</keyword>
<evidence type="ECO:0000256" key="2">
    <source>
        <dbReference type="ARBA" id="ARBA00005312"/>
    </source>
</evidence>
<dbReference type="InterPro" id="IPR012340">
    <property type="entry name" value="NA-bd_OB-fold"/>
</dbReference>
<evidence type="ECO:0000256" key="11">
    <source>
        <dbReference type="SAM" id="MobiDB-lite"/>
    </source>
</evidence>
<keyword evidence="9" id="KW-0030">Aminoacyl-tRNA synthetase</keyword>
<dbReference type="GO" id="GO:0005524">
    <property type="term" value="F:ATP binding"/>
    <property type="evidence" value="ECO:0007669"/>
    <property type="project" value="UniProtKB-KW"/>
</dbReference>
<dbReference type="GO" id="GO:0004815">
    <property type="term" value="F:aspartate-tRNA ligase activity"/>
    <property type="evidence" value="ECO:0007669"/>
    <property type="project" value="UniProtKB-EC"/>
</dbReference>
<keyword evidence="8" id="KW-0648">Protein biosynthesis</keyword>
<dbReference type="Gene3D" id="2.40.50.140">
    <property type="entry name" value="Nucleic acid-binding proteins"/>
    <property type="match status" value="1"/>
</dbReference>
<keyword evidence="14" id="KW-1185">Reference proteome</keyword>
<keyword evidence="5 13" id="KW-0436">Ligase</keyword>
<evidence type="ECO:0000256" key="1">
    <source>
        <dbReference type="ARBA" id="ARBA00004496"/>
    </source>
</evidence>
<evidence type="ECO:0000256" key="10">
    <source>
        <dbReference type="ARBA" id="ARBA00047904"/>
    </source>
</evidence>
<dbReference type="EMBL" id="MU806227">
    <property type="protein sequence ID" value="KAJ3837715.1"/>
    <property type="molecule type" value="Genomic_DNA"/>
</dbReference>
<accession>A0AA38P7U7</accession>
<organism evidence="13 14">
    <name type="scientific">Lentinula raphanica</name>
    <dbReference type="NCBI Taxonomy" id="153919"/>
    <lineage>
        <taxon>Eukaryota</taxon>
        <taxon>Fungi</taxon>
        <taxon>Dikarya</taxon>
        <taxon>Basidiomycota</taxon>
        <taxon>Agaricomycotina</taxon>
        <taxon>Agaricomycetes</taxon>
        <taxon>Agaricomycetidae</taxon>
        <taxon>Agaricales</taxon>
        <taxon>Marasmiineae</taxon>
        <taxon>Omphalotaceae</taxon>
        <taxon>Lentinula</taxon>
    </lineage>
</organism>
<dbReference type="PROSITE" id="PS50862">
    <property type="entry name" value="AA_TRNA_LIGASE_II"/>
    <property type="match status" value="1"/>
</dbReference>
<gene>
    <name evidence="13" type="ORF">F5878DRAFT_563590</name>
</gene>
<dbReference type="InterPro" id="IPR006195">
    <property type="entry name" value="aa-tRNA-synth_II"/>
</dbReference>
<comment type="catalytic activity">
    <reaction evidence="10">
        <text>tRNA(Asp) + L-aspartate + ATP = L-aspartyl-tRNA(Asp) + AMP + diphosphate</text>
        <dbReference type="Rhea" id="RHEA:19649"/>
        <dbReference type="Rhea" id="RHEA-COMP:9660"/>
        <dbReference type="Rhea" id="RHEA-COMP:9678"/>
        <dbReference type="ChEBI" id="CHEBI:29991"/>
        <dbReference type="ChEBI" id="CHEBI:30616"/>
        <dbReference type="ChEBI" id="CHEBI:33019"/>
        <dbReference type="ChEBI" id="CHEBI:78442"/>
        <dbReference type="ChEBI" id="CHEBI:78516"/>
        <dbReference type="ChEBI" id="CHEBI:456215"/>
        <dbReference type="EC" id="6.1.1.12"/>
    </reaction>
</comment>
<evidence type="ECO:0000313" key="14">
    <source>
        <dbReference type="Proteomes" id="UP001163846"/>
    </source>
</evidence>
<dbReference type="InterPro" id="IPR045864">
    <property type="entry name" value="aa-tRNA-synth_II/BPL/LPL"/>
</dbReference>
<dbReference type="PANTHER" id="PTHR43450">
    <property type="entry name" value="ASPARTYL-TRNA SYNTHETASE"/>
    <property type="match status" value="1"/>
</dbReference>
<protein>
    <recommendedName>
        <fullName evidence="3">aspartate--tRNA ligase</fullName>
        <ecNumber evidence="3">6.1.1.12</ecNumber>
    </recommendedName>
</protein>
<reference evidence="13" key="1">
    <citation type="submission" date="2022-08" db="EMBL/GenBank/DDBJ databases">
        <authorList>
            <consortium name="DOE Joint Genome Institute"/>
            <person name="Min B."/>
            <person name="Riley R."/>
            <person name="Sierra-Patev S."/>
            <person name="Naranjo-Ortiz M."/>
            <person name="Looney B."/>
            <person name="Konkel Z."/>
            <person name="Slot J.C."/>
            <person name="Sakamoto Y."/>
            <person name="Steenwyk J.L."/>
            <person name="Rokas A."/>
            <person name="Carro J."/>
            <person name="Camarero S."/>
            <person name="Ferreira P."/>
            <person name="Molpeceres G."/>
            <person name="Ruiz-Duenas F.J."/>
            <person name="Serrano A."/>
            <person name="Henrissat B."/>
            <person name="Drula E."/>
            <person name="Hughes K.W."/>
            <person name="Mata J.L."/>
            <person name="Ishikawa N.K."/>
            <person name="Vargas-Isla R."/>
            <person name="Ushijima S."/>
            <person name="Smith C.A."/>
            <person name="Ahrendt S."/>
            <person name="Andreopoulos W."/>
            <person name="He G."/>
            <person name="Labutti K."/>
            <person name="Lipzen A."/>
            <person name="Ng V."/>
            <person name="Sandor L."/>
            <person name="Barry K."/>
            <person name="Martinez A.T."/>
            <person name="Xiao Y."/>
            <person name="Gibbons J.G."/>
            <person name="Terashima K."/>
            <person name="Hibbett D.S."/>
            <person name="Grigoriev I.V."/>
        </authorList>
    </citation>
    <scope>NUCLEOTIDE SEQUENCE</scope>
    <source>
        <strain evidence="13">TFB9207</strain>
    </source>
</reference>
<keyword evidence="4" id="KW-0963">Cytoplasm</keyword>
<comment type="similarity">
    <text evidence="2">Belongs to the class-II aminoacyl-tRNA synthetase family. Type 2 subfamily.</text>
</comment>
<evidence type="ECO:0000256" key="4">
    <source>
        <dbReference type="ARBA" id="ARBA00022490"/>
    </source>
</evidence>
<evidence type="ECO:0000256" key="8">
    <source>
        <dbReference type="ARBA" id="ARBA00022917"/>
    </source>
</evidence>
<comment type="caution">
    <text evidence="13">The sequence shown here is derived from an EMBL/GenBank/DDBJ whole genome shotgun (WGS) entry which is preliminary data.</text>
</comment>
<feature type="compositionally biased region" description="Polar residues" evidence="11">
    <location>
        <begin position="570"/>
        <end position="580"/>
    </location>
</feature>
<dbReference type="InterPro" id="IPR004364">
    <property type="entry name" value="Aa-tRNA-synt_II"/>
</dbReference>
<feature type="domain" description="Aminoacyl-transfer RNA synthetases class-II family profile" evidence="12">
    <location>
        <begin position="154"/>
        <end position="458"/>
    </location>
</feature>
<dbReference type="Pfam" id="PF00152">
    <property type="entry name" value="tRNA-synt_2"/>
    <property type="match status" value="1"/>
</dbReference>
<sequence>METVQGVVQTTTTTTTTPPSPSAHMVHWASRLRPESIVHVKGTEDTEDTEEVRSTSVHNAEIRVIELHVISRVEERVPFTVYDADLNKDDKEAKLASLTPYITDRARLGSRIIHLRSASAQAVFRIQSTMSLTFRSNCYEGKNVVRTLTRIPPFLEIHTPKLQGGASESGASVFKLKYFGRLAFLAQSPQLFKQMAIAADFGGVFEVGPVFRAENSNTKRHLTEYTGLDLEMGIQREYHEVMLVVDSVLKAIFREVYGKRRREVEVVKRQFGVGEDLVWKEKTVVMAFADGIQMLIDDGWVDDSGKPPRKDEDLSTRAEIRLGELVKEKYKTDYYILDLFPKSARPFYTMPASPSTQSHLSALHPNSPAPGGPCGPLTHSFDIFVRGQEITTGGQRIHTYPALLDSMAAHDISARGLEEYLDGFKWGAPPHGGAGIGLERLVMLVLGLGDVRYGSMYPRDPRSLPEPPRGLEGVRHVEASTMGVSRLSQQRLAPPASSLPPIPSLIANYGDAANTSWLDDRYLVWRDVVSGGAIGFVPSSSGYAIVVGDPLCDESQYVGIVHPRTNDSVLSGLSTNSTLDPSSESTITPGPTSPSTQNQNLTYPSPLPPLKPIWLLASSHLERILGSRLSWSSFTCIAESRVELEGEVPGALEDKEVARKVRKAESEGVSVGAEESKAIALSLKHAIDERIEEWKEGRKTKGGQVRLTDVEVWRDYIHRVYFVALAPKTKNTTSATEEEEDNIPVSLVVLHQLSPLHGFQVKYALDFPSSSSGSIELTLSSAMHFVASTGSGRLTFGTSATSRLTPTRGLRGMRIKVLSHAYEAISDRMALRGKGEFRKKMGAEEEDVFICFPRGGMGARGAKAVLDFCVAES</sequence>
<feature type="region of interest" description="Disordered" evidence="11">
    <location>
        <begin position="570"/>
        <end position="603"/>
    </location>
</feature>
<evidence type="ECO:0000313" key="13">
    <source>
        <dbReference type="EMBL" id="KAJ3837715.1"/>
    </source>
</evidence>
<keyword evidence="6" id="KW-0547">Nucleotide-binding</keyword>
<evidence type="ECO:0000256" key="6">
    <source>
        <dbReference type="ARBA" id="ARBA00022741"/>
    </source>
</evidence>
<dbReference type="GO" id="GO:0005829">
    <property type="term" value="C:cytosol"/>
    <property type="evidence" value="ECO:0007669"/>
    <property type="project" value="TreeGrafter"/>
</dbReference>
<dbReference type="Proteomes" id="UP001163846">
    <property type="component" value="Unassembled WGS sequence"/>
</dbReference>
<dbReference type="EC" id="6.1.1.12" evidence="3"/>
<evidence type="ECO:0000256" key="9">
    <source>
        <dbReference type="ARBA" id="ARBA00023146"/>
    </source>
</evidence>
<dbReference type="PRINTS" id="PR01042">
    <property type="entry name" value="TRNASYNTHASP"/>
</dbReference>
<dbReference type="AlphaFoldDB" id="A0AA38P7U7"/>